<dbReference type="SMART" id="SM00408">
    <property type="entry name" value="IGc2"/>
    <property type="match status" value="3"/>
</dbReference>
<dbReference type="Gene3D" id="2.60.40.10">
    <property type="entry name" value="Immunoglobulins"/>
    <property type="match status" value="6"/>
</dbReference>
<dbReference type="Pfam" id="PF07686">
    <property type="entry name" value="V-set"/>
    <property type="match status" value="3"/>
</dbReference>
<dbReference type="InParanoid" id="A0A4W3GFB1"/>
<dbReference type="SUPFAM" id="SSF48726">
    <property type="entry name" value="Immunoglobulin"/>
    <property type="match status" value="5"/>
</dbReference>
<dbReference type="InterPro" id="IPR036179">
    <property type="entry name" value="Ig-like_dom_sf"/>
</dbReference>
<feature type="domain" description="Ig-like" evidence="10">
    <location>
        <begin position="45"/>
        <end position="145"/>
    </location>
</feature>
<sequence>MEEKYNKFCLQAAWLLHGLIVTVWWGLSSGRIVKVPSGPLYRVLGSSVDIPCSVSEYQGPAEQNFDWTVLRGDRSVKIDSTWEPNFFDPEYKEKVTRREITVQRLSNNSTQLHFTSVTFQDEGQYTCETPSTDENSAGNYDAQVYLKVIPDGLTVTLGKSRSIKSRNYTEGESLELQCIATTTSTIHTHVAITWRLKSEESGTMMDILSLTAKGKLKSGDQYKDRYESGDVRMSIEESGVYKLLIDRLRPEDQGTYLCVAEEWVMEDVATWKNILEKNTDIASIKVRSLAEALAVSTFSGNLTLNKESNLNLSCLVTGVEDLAVVEVGWYFSSSLPTNAQSQSSLVYMDRTAVVNNSNSVTLSKISSNEYRLRVQQVDETDSGYYYCTASVWIRGSSGTWKKAAEKTSNSVPVSVSFLDSSYSVKMNLIKGAHSFGDSAVMECQVVDVQNLGSSGMESPRLTVSWYFKPEKNGSDWVNIPLASMNEELILTVDNEYKERAEKGELIFTKSQLNTFRFQIQQALISDKGEYFCKVSAWVKHRDDSRMKSKTVASDPVIMSWQTQVPSLNIKATGEKPVSTRGNTFEMTCSVSSKHVTVSRYSVVIAMKEPTSPDANDIKTLISLSRDSVVQLETWDTKDRSEDVILEKVSDNEFRFRLFRTQFADEGMYYCMVQAWIPDTNGGWLKSAANSSNTVSIAFKTAAPWFNVTLESDKHHVLQGETVQINCVIDLLEISKNTDVFYEVEWLASEQLYLNTSLLVSIDQKSVVTHAKGNMTTSISAERISEHEFCLRIHCAEKRDAKFYYCAVTPWIKSEIGDWQKMSQQTSDPLAVRVNISVLDSFKMPLIYGITSTLIVGILACAIGWCTSQCCCREEKRGTRRENRKLIQMEMD</sequence>
<evidence type="ECO:0000256" key="2">
    <source>
        <dbReference type="ARBA" id="ARBA00022692"/>
    </source>
</evidence>
<evidence type="ECO:0000256" key="7">
    <source>
        <dbReference type="ARBA" id="ARBA00023157"/>
    </source>
</evidence>
<comment type="subcellular location">
    <subcellularLocation>
        <location evidence="1">Membrane</location>
        <topology evidence="1">Single-pass membrane protein</topology>
    </subcellularLocation>
</comment>
<dbReference type="Ensembl" id="ENSCMIT00000002131.1">
    <property type="protein sequence ID" value="ENSCMIP00000002053.1"/>
    <property type="gene ID" value="ENSCMIG00000001252.1"/>
</dbReference>
<reference evidence="12" key="2">
    <citation type="journal article" date="2007" name="PLoS Biol.">
        <title>Survey sequencing and comparative analysis of the elephant shark (Callorhinchus milii) genome.</title>
        <authorList>
            <person name="Venkatesh B."/>
            <person name="Kirkness E.F."/>
            <person name="Loh Y.H."/>
            <person name="Halpern A.L."/>
            <person name="Lee A.P."/>
            <person name="Johnson J."/>
            <person name="Dandona N."/>
            <person name="Viswanathan L.D."/>
            <person name="Tay A."/>
            <person name="Venter J.C."/>
            <person name="Strausberg R.L."/>
            <person name="Brenner S."/>
        </authorList>
    </citation>
    <scope>NUCLEOTIDE SEQUENCE [LARGE SCALE GENOMIC DNA]</scope>
</reference>
<reference evidence="12" key="3">
    <citation type="journal article" date="2014" name="Nature">
        <title>Elephant shark genome provides unique insights into gnathostome evolution.</title>
        <authorList>
            <consortium name="International Elephant Shark Genome Sequencing Consortium"/>
            <person name="Venkatesh B."/>
            <person name="Lee A.P."/>
            <person name="Ravi V."/>
            <person name="Maurya A.K."/>
            <person name="Lian M.M."/>
            <person name="Swann J.B."/>
            <person name="Ohta Y."/>
            <person name="Flajnik M.F."/>
            <person name="Sutoh Y."/>
            <person name="Kasahara M."/>
            <person name="Hoon S."/>
            <person name="Gangu V."/>
            <person name="Roy S.W."/>
            <person name="Irimia M."/>
            <person name="Korzh V."/>
            <person name="Kondrychyn I."/>
            <person name="Lim Z.W."/>
            <person name="Tay B.H."/>
            <person name="Tohari S."/>
            <person name="Kong K.W."/>
            <person name="Ho S."/>
            <person name="Lorente-Galdos B."/>
            <person name="Quilez J."/>
            <person name="Marques-Bonet T."/>
            <person name="Raney B.J."/>
            <person name="Ingham P.W."/>
            <person name="Tay A."/>
            <person name="Hillier L.W."/>
            <person name="Minx P."/>
            <person name="Boehm T."/>
            <person name="Wilson R.K."/>
            <person name="Brenner S."/>
            <person name="Warren W.C."/>
        </authorList>
    </citation>
    <scope>NUCLEOTIDE SEQUENCE [LARGE SCALE GENOMIC DNA]</scope>
</reference>
<dbReference type="AlphaFoldDB" id="A0A4W3GFB1"/>
<gene>
    <name evidence="11" type="primary">LOC103180164</name>
</gene>
<evidence type="ECO:0000313" key="12">
    <source>
        <dbReference type="Proteomes" id="UP000314986"/>
    </source>
</evidence>
<feature type="domain" description="Ig-like" evidence="10">
    <location>
        <begin position="150"/>
        <end position="261"/>
    </location>
</feature>
<proteinExistence type="predicted"/>
<feature type="transmembrane region" description="Helical" evidence="9">
    <location>
        <begin position="845"/>
        <end position="866"/>
    </location>
</feature>
<dbReference type="SMART" id="SM00406">
    <property type="entry name" value="IGv"/>
    <property type="match status" value="5"/>
</dbReference>
<dbReference type="InterPro" id="IPR003599">
    <property type="entry name" value="Ig_sub"/>
</dbReference>
<dbReference type="GO" id="GO:0016020">
    <property type="term" value="C:membrane"/>
    <property type="evidence" value="ECO:0007669"/>
    <property type="project" value="UniProtKB-SubCell"/>
</dbReference>
<dbReference type="InterPro" id="IPR007110">
    <property type="entry name" value="Ig-like_dom"/>
</dbReference>
<keyword evidence="4" id="KW-0677">Repeat</keyword>
<organism evidence="11 12">
    <name type="scientific">Callorhinchus milii</name>
    <name type="common">Ghost shark</name>
    <dbReference type="NCBI Taxonomy" id="7868"/>
    <lineage>
        <taxon>Eukaryota</taxon>
        <taxon>Metazoa</taxon>
        <taxon>Chordata</taxon>
        <taxon>Craniata</taxon>
        <taxon>Vertebrata</taxon>
        <taxon>Chondrichthyes</taxon>
        <taxon>Holocephali</taxon>
        <taxon>Chimaeriformes</taxon>
        <taxon>Callorhinchidae</taxon>
        <taxon>Callorhinchus</taxon>
    </lineage>
</organism>
<dbReference type="CDD" id="cd00099">
    <property type="entry name" value="IgV"/>
    <property type="match status" value="1"/>
</dbReference>
<feature type="domain" description="Ig-like" evidence="10">
    <location>
        <begin position="436"/>
        <end position="552"/>
    </location>
</feature>
<evidence type="ECO:0000313" key="11">
    <source>
        <dbReference type="Ensembl" id="ENSCMIP00000002053.1"/>
    </source>
</evidence>
<name>A0A4W3GFB1_CALMI</name>
<dbReference type="InterPro" id="IPR013106">
    <property type="entry name" value="Ig_V-set"/>
</dbReference>
<protein>
    <recommendedName>
        <fullName evidence="10">Ig-like domain-containing protein</fullName>
    </recommendedName>
</protein>
<evidence type="ECO:0000259" key="10">
    <source>
        <dbReference type="PROSITE" id="PS50835"/>
    </source>
</evidence>
<keyword evidence="5 9" id="KW-1133">Transmembrane helix</keyword>
<dbReference type="STRING" id="7868.ENSCMIP00000002053"/>
<dbReference type="InterPro" id="IPR051102">
    <property type="entry name" value="IgSF_V-set/TM_domain"/>
</dbReference>
<keyword evidence="8" id="KW-0393">Immunoglobulin domain</keyword>
<evidence type="ECO:0000256" key="4">
    <source>
        <dbReference type="ARBA" id="ARBA00022737"/>
    </source>
</evidence>
<dbReference type="PANTHER" id="PTHR12207">
    <property type="entry name" value="V-SET AND TRANSMEMBRANE DOMAIN-CONTAINING PROTEIN"/>
    <property type="match status" value="1"/>
</dbReference>
<dbReference type="FunFam" id="2.60.40.10:FF:000191">
    <property type="entry name" value="Immunoglobulin superfamily member 3"/>
    <property type="match status" value="1"/>
</dbReference>
<evidence type="ECO:0000256" key="6">
    <source>
        <dbReference type="ARBA" id="ARBA00023136"/>
    </source>
</evidence>
<evidence type="ECO:0000256" key="5">
    <source>
        <dbReference type="ARBA" id="ARBA00022989"/>
    </source>
</evidence>
<dbReference type="PROSITE" id="PS50835">
    <property type="entry name" value="IG_LIKE"/>
    <property type="match status" value="6"/>
</dbReference>
<dbReference type="InterPro" id="IPR013783">
    <property type="entry name" value="Ig-like_fold"/>
</dbReference>
<keyword evidence="12" id="KW-1185">Reference proteome</keyword>
<dbReference type="InterPro" id="IPR003598">
    <property type="entry name" value="Ig_sub2"/>
</dbReference>
<feature type="domain" description="Ig-like" evidence="10">
    <location>
        <begin position="291"/>
        <end position="414"/>
    </location>
</feature>
<keyword evidence="2 9" id="KW-0812">Transmembrane</keyword>
<reference evidence="12" key="1">
    <citation type="journal article" date="2006" name="Science">
        <title>Ancient noncoding elements conserved in the human genome.</title>
        <authorList>
            <person name="Venkatesh B."/>
            <person name="Kirkness E.F."/>
            <person name="Loh Y.H."/>
            <person name="Halpern A.L."/>
            <person name="Lee A.P."/>
            <person name="Johnson J."/>
            <person name="Dandona N."/>
            <person name="Viswanathan L.D."/>
            <person name="Tay A."/>
            <person name="Venter J.C."/>
            <person name="Strausberg R.L."/>
            <person name="Brenner S."/>
        </authorList>
    </citation>
    <scope>NUCLEOTIDE SEQUENCE [LARGE SCALE GENOMIC DNA]</scope>
</reference>
<evidence type="ECO:0000256" key="9">
    <source>
        <dbReference type="SAM" id="Phobius"/>
    </source>
</evidence>
<reference evidence="11" key="5">
    <citation type="submission" date="2025-09" db="UniProtKB">
        <authorList>
            <consortium name="Ensembl"/>
        </authorList>
    </citation>
    <scope>IDENTIFICATION</scope>
</reference>
<dbReference type="Proteomes" id="UP000314986">
    <property type="component" value="Unassembled WGS sequence"/>
</dbReference>
<keyword evidence="3" id="KW-0732">Signal</keyword>
<feature type="domain" description="Ig-like" evidence="10">
    <location>
        <begin position="565"/>
        <end position="695"/>
    </location>
</feature>
<dbReference type="SMART" id="SM00409">
    <property type="entry name" value="IG"/>
    <property type="match status" value="6"/>
</dbReference>
<dbReference type="PANTHER" id="PTHR12207:SF3">
    <property type="entry name" value="PROSTAGLANDIN F2 RECEPTOR NEGATIVE REGULATOR"/>
    <property type="match status" value="1"/>
</dbReference>
<dbReference type="OMA" id="MPVSILW"/>
<evidence type="ECO:0000256" key="8">
    <source>
        <dbReference type="ARBA" id="ARBA00023319"/>
    </source>
</evidence>
<evidence type="ECO:0000256" key="3">
    <source>
        <dbReference type="ARBA" id="ARBA00022729"/>
    </source>
</evidence>
<keyword evidence="7" id="KW-1015">Disulfide bond</keyword>
<dbReference type="GeneTree" id="ENSGT00940000158367"/>
<keyword evidence="6 9" id="KW-0472">Membrane</keyword>
<feature type="domain" description="Ig-like" evidence="10">
    <location>
        <begin position="703"/>
        <end position="808"/>
    </location>
</feature>
<evidence type="ECO:0000256" key="1">
    <source>
        <dbReference type="ARBA" id="ARBA00004167"/>
    </source>
</evidence>
<accession>A0A4W3GFB1</accession>
<reference evidence="11" key="4">
    <citation type="submission" date="2025-08" db="UniProtKB">
        <authorList>
            <consortium name="Ensembl"/>
        </authorList>
    </citation>
    <scope>IDENTIFICATION</scope>
</reference>